<gene>
    <name evidence="2" type="ORF">IP90_02665</name>
</gene>
<dbReference type="Pfam" id="PF13508">
    <property type="entry name" value="Acetyltransf_7"/>
    <property type="match status" value="1"/>
</dbReference>
<evidence type="ECO:0000259" key="1">
    <source>
        <dbReference type="PROSITE" id="PS51186"/>
    </source>
</evidence>
<dbReference type="SUPFAM" id="SSF55729">
    <property type="entry name" value="Acyl-CoA N-acyltransferases (Nat)"/>
    <property type="match status" value="1"/>
</dbReference>
<dbReference type="InterPro" id="IPR016181">
    <property type="entry name" value="Acyl_CoA_acyltransferase"/>
</dbReference>
<evidence type="ECO:0000313" key="2">
    <source>
        <dbReference type="EMBL" id="TWI01043.1"/>
    </source>
</evidence>
<keyword evidence="3" id="KW-1185">Reference proteome</keyword>
<dbReference type="EMBL" id="VLKN01000006">
    <property type="protein sequence ID" value="TWI01043.1"/>
    <property type="molecule type" value="Genomic_DNA"/>
</dbReference>
<accession>A0A562L0B7</accession>
<protein>
    <submittedName>
        <fullName evidence="2">Acetyltransferase (GNAT) family protein</fullName>
    </submittedName>
</protein>
<dbReference type="Gene3D" id="3.40.630.30">
    <property type="match status" value="1"/>
</dbReference>
<reference evidence="2 3" key="1">
    <citation type="journal article" date="2015" name="Stand. Genomic Sci.">
        <title>Genomic Encyclopedia of Bacterial and Archaeal Type Strains, Phase III: the genomes of soil and plant-associated and newly described type strains.</title>
        <authorList>
            <person name="Whitman W.B."/>
            <person name="Woyke T."/>
            <person name="Klenk H.P."/>
            <person name="Zhou Y."/>
            <person name="Lilburn T.G."/>
            <person name="Beck B.J."/>
            <person name="De Vos P."/>
            <person name="Vandamme P."/>
            <person name="Eisen J.A."/>
            <person name="Garrity G."/>
            <person name="Hugenholtz P."/>
            <person name="Kyrpides N.C."/>
        </authorList>
    </citation>
    <scope>NUCLEOTIDE SEQUENCE [LARGE SCALE GENOMIC DNA]</scope>
    <source>
        <strain evidence="2 3">CGMCC 1.10821</strain>
    </source>
</reference>
<comment type="caution">
    <text evidence="2">The sequence shown here is derived from an EMBL/GenBank/DDBJ whole genome shotgun (WGS) entry which is preliminary data.</text>
</comment>
<evidence type="ECO:0000313" key="3">
    <source>
        <dbReference type="Proteomes" id="UP000315167"/>
    </source>
</evidence>
<dbReference type="Proteomes" id="UP000315167">
    <property type="component" value="Unassembled WGS sequence"/>
</dbReference>
<dbReference type="CDD" id="cd04301">
    <property type="entry name" value="NAT_SF"/>
    <property type="match status" value="1"/>
</dbReference>
<dbReference type="PANTHER" id="PTHR43233">
    <property type="entry name" value="FAMILY N-ACETYLTRANSFERASE, PUTATIVE (AFU_ORTHOLOGUE AFUA_6G03350)-RELATED"/>
    <property type="match status" value="1"/>
</dbReference>
<organism evidence="2 3">
    <name type="scientific">Luteimonas cucumeris</name>
    <dbReference type="NCBI Taxonomy" id="985012"/>
    <lineage>
        <taxon>Bacteria</taxon>
        <taxon>Pseudomonadati</taxon>
        <taxon>Pseudomonadota</taxon>
        <taxon>Gammaproteobacteria</taxon>
        <taxon>Lysobacterales</taxon>
        <taxon>Lysobacteraceae</taxon>
        <taxon>Luteimonas</taxon>
    </lineage>
</organism>
<keyword evidence="2" id="KW-0808">Transferase</keyword>
<name>A0A562L0B7_9GAMM</name>
<dbReference type="PROSITE" id="PS51186">
    <property type="entry name" value="GNAT"/>
    <property type="match status" value="1"/>
</dbReference>
<dbReference type="InterPro" id="IPR053144">
    <property type="entry name" value="Acetyltransferase_Butenolide"/>
</dbReference>
<proteinExistence type="predicted"/>
<sequence length="151" mass="16383">MIGPDIELIERFPGVDDYVRMRSAAGMHPKTLEAARRALPNTLYGVSLLRDGAVVGMGRVIGDNGCFFTIVDIAVVPELQGRGLGNRIMAALDAWLQSHVPESAYVTLVADGDAKYLYRKFGFVESAPLAVNMEYVMGADGARSTDHLQKP</sequence>
<dbReference type="AlphaFoldDB" id="A0A562L0B7"/>
<dbReference type="PANTHER" id="PTHR43233:SF1">
    <property type="entry name" value="FAMILY N-ACETYLTRANSFERASE, PUTATIVE (AFU_ORTHOLOGUE AFUA_6G03350)-RELATED"/>
    <property type="match status" value="1"/>
</dbReference>
<dbReference type="GO" id="GO:0016747">
    <property type="term" value="F:acyltransferase activity, transferring groups other than amino-acyl groups"/>
    <property type="evidence" value="ECO:0007669"/>
    <property type="project" value="InterPro"/>
</dbReference>
<feature type="domain" description="N-acetyltransferase" evidence="1">
    <location>
        <begin position="4"/>
        <end position="142"/>
    </location>
</feature>
<dbReference type="InterPro" id="IPR000182">
    <property type="entry name" value="GNAT_dom"/>
</dbReference>